<dbReference type="RefSeq" id="WP_148648704.1">
    <property type="nucleotide sequence ID" value="NZ_CP011131.1"/>
</dbReference>
<proteinExistence type="predicted"/>
<sequence length="610" mass="69195">MSSPDQFRVSCGKCQAPLAKGQRIYLGVVYCGGCYHKHFIPSTCTRCGRSARILKDEAPHACPTCLRHARWEGKPCTRCKRPIRTFGIELDDGCLFCLSCKKYAVPPQLCPGCNEFKQDLGRDVRRGVTEPVCGQCRHRLGKAENCAGCRRPRFIAGERDGKRLCANCLPTGTPPIVTCSDCHKPKFHFGSGRCEDCAWRRIHSRLLTRLYAQVPAAWARDLMTEYYQLLRDQIAHGTLSKSLRHDVVFFAALSPHFSSADALTGVLVVRKLGHEFLARYGRVMSFLNITGYITTYQDPDYELEWHLSRIRSYTARGPAWSHAAMDRFLSHMLHKRDLSLDRSTRRTVPIKPKSMESAVRAAVAFLTYAAAEGATSLPEVSQEHLELFLGRHRNYRLRIRALVRYLRRHERTFQKLSVPASKHEFSLKHALSDQVRLDLIDTLGLSTTIVDVRWSLVSLFALIYAQPAHKSVALPLEAVRMGAEGLYEVRFAKVWLPMDEVTHHLLARWLSMRRENSCFERNGESLYLFPGRQAGSHIRSDTFTKWLTPKRLTTRALVTTSLVQWAIADPGSPRILVDALGVSRVTATTYCQQLGMQVRAHTRHAFDTRA</sequence>
<evidence type="ECO:0000313" key="1">
    <source>
        <dbReference type="EMBL" id="UNP30075.1"/>
    </source>
</evidence>
<keyword evidence="2" id="KW-1185">Reference proteome</keyword>
<name>A0ABY3XDL2_9GAMM</name>
<dbReference type="Proteomes" id="UP000829194">
    <property type="component" value="Chromosome"/>
</dbReference>
<gene>
    <name evidence="1" type="ORF">MOV92_01945</name>
</gene>
<evidence type="ECO:0000313" key="2">
    <source>
        <dbReference type="Proteomes" id="UP000829194"/>
    </source>
</evidence>
<protein>
    <submittedName>
        <fullName evidence="1">Uncharacterized protein</fullName>
    </submittedName>
</protein>
<organism evidence="1 2">
    <name type="scientific">Lysobacter gummosus</name>
    <dbReference type="NCBI Taxonomy" id="262324"/>
    <lineage>
        <taxon>Bacteria</taxon>
        <taxon>Pseudomonadati</taxon>
        <taxon>Pseudomonadota</taxon>
        <taxon>Gammaproteobacteria</taxon>
        <taxon>Lysobacterales</taxon>
        <taxon>Lysobacteraceae</taxon>
        <taxon>Lysobacter</taxon>
    </lineage>
</organism>
<reference evidence="1 2" key="1">
    <citation type="submission" date="2022-03" db="EMBL/GenBank/DDBJ databases">
        <title>Complete genome sequence of Lysobacter capsici VKM B-2533 and Lysobacter gummosus 10.1.1, promising sources of lytic agents.</title>
        <authorList>
            <person name="Tarlachkov S.V."/>
            <person name="Kudryakova I.V."/>
            <person name="Afoshin A.S."/>
            <person name="Leontyevskaya E.A."/>
            <person name="Leontyevskaya N.V."/>
        </authorList>
    </citation>
    <scope>NUCLEOTIDE SEQUENCE [LARGE SCALE GENOMIC DNA]</scope>
    <source>
        <strain evidence="1 2">10.1.1</strain>
    </source>
</reference>
<accession>A0ABY3XDL2</accession>
<dbReference type="EMBL" id="CP093547">
    <property type="protein sequence ID" value="UNP30075.1"/>
    <property type="molecule type" value="Genomic_DNA"/>
</dbReference>